<evidence type="ECO:0000256" key="2">
    <source>
        <dbReference type="SAM" id="MobiDB-lite"/>
    </source>
</evidence>
<proteinExistence type="predicted"/>
<gene>
    <name evidence="4" type="primary">YLL032C</name>
    <name evidence="4" type="ORF">TCON_1479</name>
</gene>
<name>A0ABQ7HYV8_9MICR</name>
<reference evidence="4 5" key="1">
    <citation type="submission" date="2019-01" db="EMBL/GenBank/DDBJ databases">
        <title>Genomes sequencing and comparative genomics of infectious freshwater microsporidia, Cucumispora dikerogammari and Thelohania contejeani.</title>
        <authorList>
            <person name="Cormier A."/>
            <person name="Giraud I."/>
            <person name="Wattier R."/>
            <person name="Teixeira M."/>
            <person name="Grandjean F."/>
            <person name="Rigaud T."/>
            <person name="Cordaux R."/>
        </authorList>
    </citation>
    <scope>NUCLEOTIDE SEQUENCE [LARGE SCALE GENOMIC DNA]</scope>
    <source>
        <strain evidence="4">T1</strain>
        <tissue evidence="4">Spores</tissue>
    </source>
</reference>
<organism evidence="4 5">
    <name type="scientific">Astathelohania contejeani</name>
    <dbReference type="NCBI Taxonomy" id="164912"/>
    <lineage>
        <taxon>Eukaryota</taxon>
        <taxon>Fungi</taxon>
        <taxon>Fungi incertae sedis</taxon>
        <taxon>Microsporidia</taxon>
        <taxon>Astathelohaniidae</taxon>
        <taxon>Astathelohania</taxon>
    </lineage>
</organism>
<dbReference type="EMBL" id="SBIQ01000101">
    <property type="protein sequence ID" value="KAF7683312.1"/>
    <property type="molecule type" value="Genomic_DNA"/>
</dbReference>
<dbReference type="Gene3D" id="3.30.1370.10">
    <property type="entry name" value="K Homology domain, type 1"/>
    <property type="match status" value="2"/>
</dbReference>
<dbReference type="PROSITE" id="PS50084">
    <property type="entry name" value="KH_TYPE_1"/>
    <property type="match status" value="1"/>
</dbReference>
<dbReference type="SMART" id="SM00322">
    <property type="entry name" value="KH"/>
    <property type="match status" value="2"/>
</dbReference>
<dbReference type="InterPro" id="IPR004087">
    <property type="entry name" value="KH_dom"/>
</dbReference>
<dbReference type="SUPFAM" id="SSF54791">
    <property type="entry name" value="Eukaryotic type KH-domain (KH-domain type I)"/>
    <property type="match status" value="2"/>
</dbReference>
<feature type="domain" description="K Homology" evidence="3">
    <location>
        <begin position="398"/>
        <end position="472"/>
    </location>
</feature>
<protein>
    <submittedName>
        <fullName evidence="4">KH domain-containing protein</fullName>
    </submittedName>
</protein>
<dbReference type="CDD" id="cd00105">
    <property type="entry name" value="KH-I"/>
    <property type="match status" value="1"/>
</dbReference>
<accession>A0ABQ7HYV8</accession>
<feature type="region of interest" description="Disordered" evidence="2">
    <location>
        <begin position="603"/>
        <end position="622"/>
    </location>
</feature>
<keyword evidence="1" id="KW-0694">RNA-binding</keyword>
<dbReference type="Proteomes" id="UP001516464">
    <property type="component" value="Unassembled WGS sequence"/>
</dbReference>
<evidence type="ECO:0000313" key="5">
    <source>
        <dbReference type="Proteomes" id="UP001516464"/>
    </source>
</evidence>
<evidence type="ECO:0000256" key="1">
    <source>
        <dbReference type="PROSITE-ProRule" id="PRU00117"/>
    </source>
</evidence>
<dbReference type="InterPro" id="IPR004088">
    <property type="entry name" value="KH_dom_type_1"/>
</dbReference>
<evidence type="ECO:0000313" key="4">
    <source>
        <dbReference type="EMBL" id="KAF7683312.1"/>
    </source>
</evidence>
<dbReference type="Pfam" id="PF00013">
    <property type="entry name" value="KH_1"/>
    <property type="match status" value="1"/>
</dbReference>
<evidence type="ECO:0000259" key="3">
    <source>
        <dbReference type="SMART" id="SM00322"/>
    </source>
</evidence>
<feature type="domain" description="K Homology" evidence="3">
    <location>
        <begin position="328"/>
        <end position="397"/>
    </location>
</feature>
<feature type="compositionally biased region" description="Acidic residues" evidence="2">
    <location>
        <begin position="603"/>
        <end position="614"/>
    </location>
</feature>
<keyword evidence="5" id="KW-1185">Reference proteome</keyword>
<dbReference type="CDD" id="cd22453">
    <property type="entry name" value="KH-I_MUG60_like"/>
    <property type="match status" value="1"/>
</dbReference>
<sequence length="644" mass="75147">MDDAENLDKLKKRFYLTNPFNYKLYFGINMDDSISDEMKAIIVNESIQDFRRVMMDFADISYTKMYNGNAKIHVYNVNRYLCDNPLPLLKHAYRYFYKIHVPMCLYPHKSYIIKKIDEIGRETSTIIRLEITNKVIIYINGKETSGLKAKEDIVCMIERLLGREVTEKNGYISVHDMIRRGYRVFYSSKINIVRALVSSEHYNVVQPLKAYPSNRTRIRFDSLKLAYLLYYQRLELENLLCCHDSYLEVEDNKFDDLTEVTIISFGKSKLEAFLESFKKMFYEIVKATTTNFNPNCDVHRIFVFEKQGSFLAVGLKHDIKRLVSLYGASCEVEMELDPDLEEFLSGKKNGKINKIIKDTQCNILLKGDNFSKELSVFIGGRNENVVQAFDLLDDEFPAELAFFLDEKHHKKIIGYGGKNIQRIMKKHGVYIKFMGEKERRKFGLEGNVIIKTPRKNADSLQKMKKEVLLLADEKEIESNIISVKIGLIDSYSFNFRCKEIYYDHAIIKENGYSFPPYYTLVSLEDFIINRNDNKPIVVYAQGKAFYFLHTFSPSTGKIVEESMWMFDNSIYTFKVFDSVLLYSYKSLFNHPIEEEEEEVAEEVVEEEEEDVDDIEFSKRSPRLDGMGSILSVGFQKNSNDSSMK</sequence>
<dbReference type="InterPro" id="IPR036612">
    <property type="entry name" value="KH_dom_type_1_sf"/>
</dbReference>
<comment type="caution">
    <text evidence="4">The sequence shown here is derived from an EMBL/GenBank/DDBJ whole genome shotgun (WGS) entry which is preliminary data.</text>
</comment>